<dbReference type="InterPro" id="IPR006143">
    <property type="entry name" value="RND_pump_MFP"/>
</dbReference>
<evidence type="ECO:0000256" key="1">
    <source>
        <dbReference type="ARBA" id="ARBA00009477"/>
    </source>
</evidence>
<feature type="signal peptide" evidence="3">
    <location>
        <begin position="1"/>
        <end position="22"/>
    </location>
</feature>
<evidence type="ECO:0000313" key="8">
    <source>
        <dbReference type="Proteomes" id="UP000321121"/>
    </source>
</evidence>
<proteinExistence type="inferred from homology"/>
<dbReference type="Gene3D" id="1.10.287.470">
    <property type="entry name" value="Helix hairpin bin"/>
    <property type="match status" value="1"/>
</dbReference>
<dbReference type="Gene3D" id="2.40.30.170">
    <property type="match status" value="1"/>
</dbReference>
<gene>
    <name evidence="7" type="ORF">HHA04nite_24350</name>
</gene>
<dbReference type="SUPFAM" id="SSF111369">
    <property type="entry name" value="HlyD-like secretion proteins"/>
    <property type="match status" value="1"/>
</dbReference>
<evidence type="ECO:0000259" key="6">
    <source>
        <dbReference type="Pfam" id="PF25989"/>
    </source>
</evidence>
<feature type="coiled-coil region" evidence="2">
    <location>
        <begin position="100"/>
        <end position="155"/>
    </location>
</feature>
<keyword evidence="3" id="KW-0732">Signal</keyword>
<keyword evidence="2" id="KW-0175">Coiled coil</keyword>
<feature type="domain" description="Multidrug resistance protein MdtA-like barrel-sandwich hybrid" evidence="4">
    <location>
        <begin position="57"/>
        <end position="180"/>
    </location>
</feature>
<evidence type="ECO:0000256" key="3">
    <source>
        <dbReference type="SAM" id="SignalP"/>
    </source>
</evidence>
<dbReference type="InterPro" id="IPR058637">
    <property type="entry name" value="YknX-like_C"/>
</dbReference>
<organism evidence="7 8">
    <name type="scientific">Halomonas halophila</name>
    <dbReference type="NCBI Taxonomy" id="29573"/>
    <lineage>
        <taxon>Bacteria</taxon>
        <taxon>Pseudomonadati</taxon>
        <taxon>Pseudomonadota</taxon>
        <taxon>Gammaproteobacteria</taxon>
        <taxon>Oceanospirillales</taxon>
        <taxon>Halomonadaceae</taxon>
        <taxon>Halomonas</taxon>
    </lineage>
</organism>
<dbReference type="Pfam" id="PF25954">
    <property type="entry name" value="Beta-barrel_RND_2"/>
    <property type="match status" value="1"/>
</dbReference>
<dbReference type="EMBL" id="BJUS01000031">
    <property type="protein sequence ID" value="GEK73891.1"/>
    <property type="molecule type" value="Genomic_DNA"/>
</dbReference>
<feature type="domain" description="CusB-like beta-barrel" evidence="5">
    <location>
        <begin position="190"/>
        <end position="263"/>
    </location>
</feature>
<comment type="caution">
    <text evidence="7">The sequence shown here is derived from an EMBL/GenBank/DDBJ whole genome shotgun (WGS) entry which is preliminary data.</text>
</comment>
<feature type="domain" description="YknX-like C-terminal permuted SH3-like" evidence="6">
    <location>
        <begin position="269"/>
        <end position="338"/>
    </location>
</feature>
<reference evidence="7 8" key="1">
    <citation type="submission" date="2019-07" db="EMBL/GenBank/DDBJ databases">
        <title>Whole genome shotgun sequence of Halomonas halophila NBRC 102604.</title>
        <authorList>
            <person name="Hosoyama A."/>
            <person name="Uohara A."/>
            <person name="Ohji S."/>
            <person name="Ichikawa N."/>
        </authorList>
    </citation>
    <scope>NUCLEOTIDE SEQUENCE [LARGE SCALE GENOMIC DNA]</scope>
    <source>
        <strain evidence="7 8">NBRC 102604</strain>
    </source>
</reference>
<dbReference type="PANTHER" id="PTHR30469:SF16">
    <property type="entry name" value="HAE1 FAMILY EFFLUX PUMP MFP COMPONENT"/>
    <property type="match status" value="1"/>
</dbReference>
<dbReference type="Pfam" id="PF25989">
    <property type="entry name" value="YknX_C"/>
    <property type="match status" value="1"/>
</dbReference>
<dbReference type="Gene3D" id="2.40.420.20">
    <property type="match status" value="1"/>
</dbReference>
<dbReference type="Pfam" id="PF25917">
    <property type="entry name" value="BSH_RND"/>
    <property type="match status" value="1"/>
</dbReference>
<dbReference type="InterPro" id="IPR058625">
    <property type="entry name" value="MdtA-like_BSH"/>
</dbReference>
<evidence type="ECO:0000313" key="7">
    <source>
        <dbReference type="EMBL" id="GEK73891.1"/>
    </source>
</evidence>
<evidence type="ECO:0000256" key="2">
    <source>
        <dbReference type="SAM" id="Coils"/>
    </source>
</evidence>
<sequence>MPSLLLLALCSALTFLAPAALAQPAGMPPTPVIGAEAGLEAWSDPLESLGTLAANESVTLSSTVTDTVTAINFEGGETVSRGDVLVELSDAEERASLREAQALRVERQNAVDRLAQLQERNLAPRADIEDSRAQLQQVDATLQGLRARLDDYRITAPFDGVVGVRGLSVGALVSPGDELATLDDVSRMKLDFEVPEVQLSALAEGLTLSATTAAYPERVFEGEIAIIDSRIDPASRSVSVRAMLDNDERLLRPGMLMRVTLDRRPRQTLVIPESAVVPEGSRQWVWVITSTEDGSVERREIAVGARRRGEVEVIEGLAPGDLVVSHGADRLHDASSVELIGIADDTTSVSDILRATRDGDDA</sequence>
<dbReference type="InterPro" id="IPR058792">
    <property type="entry name" value="Beta-barrel_RND_2"/>
</dbReference>
<dbReference type="NCBIfam" id="TIGR01730">
    <property type="entry name" value="RND_mfp"/>
    <property type="match status" value="1"/>
</dbReference>
<comment type="similarity">
    <text evidence="1">Belongs to the membrane fusion protein (MFP) (TC 8.A.1) family.</text>
</comment>
<evidence type="ECO:0000259" key="4">
    <source>
        <dbReference type="Pfam" id="PF25917"/>
    </source>
</evidence>
<protein>
    <submittedName>
        <fullName evidence="7">MexH family multidrug efflux RND transporter periplasmic adaptor subunit</fullName>
    </submittedName>
</protein>
<feature type="chain" id="PRO_5046143825" evidence="3">
    <location>
        <begin position="23"/>
        <end position="362"/>
    </location>
</feature>
<dbReference type="PANTHER" id="PTHR30469">
    <property type="entry name" value="MULTIDRUG RESISTANCE PROTEIN MDTA"/>
    <property type="match status" value="1"/>
</dbReference>
<keyword evidence="8" id="KW-1185">Reference proteome</keyword>
<name>A0ABQ0U5S9_9GAMM</name>
<accession>A0ABQ0U5S9</accession>
<evidence type="ECO:0000259" key="5">
    <source>
        <dbReference type="Pfam" id="PF25954"/>
    </source>
</evidence>
<dbReference type="Proteomes" id="UP000321121">
    <property type="component" value="Unassembled WGS sequence"/>
</dbReference>
<dbReference type="Gene3D" id="2.40.50.100">
    <property type="match status" value="1"/>
</dbReference>